<protein>
    <submittedName>
        <fullName evidence="1">Pyridine nucleotide-disulfide oxidoreductase</fullName>
    </submittedName>
</protein>
<keyword evidence="2" id="KW-1185">Reference proteome</keyword>
<accession>A0A7I7YQ19</accession>
<evidence type="ECO:0000313" key="2">
    <source>
        <dbReference type="Proteomes" id="UP000467105"/>
    </source>
</evidence>
<dbReference type="RefSeq" id="WP_085268791.1">
    <property type="nucleotide sequence ID" value="NZ_AP022614.1"/>
</dbReference>
<dbReference type="InterPro" id="IPR036188">
    <property type="entry name" value="FAD/NAD-bd_sf"/>
</dbReference>
<organism evidence="1 2">
    <name type="scientific">Mycobacterium parmense</name>
    <dbReference type="NCBI Taxonomy" id="185642"/>
    <lineage>
        <taxon>Bacteria</taxon>
        <taxon>Bacillati</taxon>
        <taxon>Actinomycetota</taxon>
        <taxon>Actinomycetes</taxon>
        <taxon>Mycobacteriales</taxon>
        <taxon>Mycobacteriaceae</taxon>
        <taxon>Mycobacterium</taxon>
        <taxon>Mycobacterium simiae complex</taxon>
    </lineage>
</organism>
<proteinExistence type="predicted"/>
<dbReference type="InterPro" id="IPR051209">
    <property type="entry name" value="FAD-bind_Monooxygenase_sf"/>
</dbReference>
<dbReference type="OrthoDB" id="5168853at2"/>
<dbReference type="Gene3D" id="3.50.50.60">
    <property type="entry name" value="FAD/NAD(P)-binding domain"/>
    <property type="match status" value="2"/>
</dbReference>
<dbReference type="Pfam" id="PF13738">
    <property type="entry name" value="Pyr_redox_3"/>
    <property type="match status" value="1"/>
</dbReference>
<dbReference type="PRINTS" id="PR00411">
    <property type="entry name" value="PNDRDTASEI"/>
</dbReference>
<dbReference type="AlphaFoldDB" id="A0A7I7YQ19"/>
<dbReference type="PANTHER" id="PTHR42877:SF4">
    <property type="entry name" value="FAD_NAD(P)-BINDING DOMAIN-CONTAINING PROTEIN-RELATED"/>
    <property type="match status" value="1"/>
</dbReference>
<reference evidence="1 2" key="1">
    <citation type="journal article" date="2019" name="Emerg. Microbes Infect.">
        <title>Comprehensive subspecies identification of 175 nontuberculous mycobacteria species based on 7547 genomic profiles.</title>
        <authorList>
            <person name="Matsumoto Y."/>
            <person name="Kinjo T."/>
            <person name="Motooka D."/>
            <person name="Nabeya D."/>
            <person name="Jung N."/>
            <person name="Uechi K."/>
            <person name="Horii T."/>
            <person name="Iida T."/>
            <person name="Fujita J."/>
            <person name="Nakamura S."/>
        </authorList>
    </citation>
    <scope>NUCLEOTIDE SEQUENCE [LARGE SCALE GENOMIC DNA]</scope>
    <source>
        <strain evidence="1 2">JCM 14742</strain>
    </source>
</reference>
<dbReference type="Proteomes" id="UP000467105">
    <property type="component" value="Chromosome"/>
</dbReference>
<gene>
    <name evidence="1" type="ORF">MPRM_10300</name>
</gene>
<name>A0A7I7YQ19_9MYCO</name>
<sequence>MDTEFFEAVVVGAGFGGIGAAIQLKRLGYENFVILDRESDLGGTWHVNRYPGVACDVPATTYSYWFEPNPRWSRLFAPGAELKRYAEQVADKYDVRRHMRFNQTVEGARWDEDAHLWQVALVDGRRLQTSILVTATGFLSQPRVPNLPGIESFGGKVFHTAAWDEGCRFAGRRVGVIGTGASAVQLVPELARQAAELTVYQRTAIHTVPKIDFPFPAAIQQLFSRLPLSQRLFRWVTDTFFELITLSALRYRQFRRLGVDGGDVAAVSRFVTVRDAEVRRKLTPDYDFGCKRPTWSNHYYPAFDKPHVHLRTDPIERIDPDGVVTANGEKDVVDVLVLATGFDLWDANFPVVEVIGRQGRNLGKWWRENRFQAYQGITIPWFPNYLNLVSPYGFSGLSFFNTIEYQMRHMDRLLGEYKRRGATTFEVTEQANARFLDRMTRSLGDSVFRWGDCATSRSYYFNPSGEAALLRPTSTRNAVREASTFPLDDYTIA</sequence>
<evidence type="ECO:0000313" key="1">
    <source>
        <dbReference type="EMBL" id="BBZ43749.1"/>
    </source>
</evidence>
<dbReference type="PANTHER" id="PTHR42877">
    <property type="entry name" value="L-ORNITHINE N(5)-MONOOXYGENASE-RELATED"/>
    <property type="match status" value="1"/>
</dbReference>
<dbReference type="SUPFAM" id="SSF51905">
    <property type="entry name" value="FAD/NAD(P)-binding domain"/>
    <property type="match status" value="2"/>
</dbReference>
<dbReference type="EMBL" id="AP022614">
    <property type="protein sequence ID" value="BBZ43749.1"/>
    <property type="molecule type" value="Genomic_DNA"/>
</dbReference>